<comment type="caution">
    <text evidence="2">The sequence shown here is derived from an EMBL/GenBank/DDBJ whole genome shotgun (WGS) entry which is preliminary data.</text>
</comment>
<proteinExistence type="predicted"/>
<keyword evidence="3" id="KW-1185">Reference proteome</keyword>
<reference evidence="2 3" key="1">
    <citation type="submission" date="2021-01" db="EMBL/GenBank/DDBJ databases">
        <title>Whole genome shotgun sequence of Verrucosispora gifhornensis NBRC 16317.</title>
        <authorList>
            <person name="Komaki H."/>
            <person name="Tamura T."/>
        </authorList>
    </citation>
    <scope>NUCLEOTIDE SEQUENCE [LARGE SCALE GENOMIC DNA]</scope>
    <source>
        <strain evidence="2 3">NBRC 16317</strain>
    </source>
</reference>
<evidence type="ECO:0000256" key="1">
    <source>
        <dbReference type="SAM" id="MobiDB-lite"/>
    </source>
</evidence>
<evidence type="ECO:0000313" key="2">
    <source>
        <dbReference type="EMBL" id="GIJ16801.1"/>
    </source>
</evidence>
<feature type="compositionally biased region" description="Polar residues" evidence="1">
    <location>
        <begin position="110"/>
        <end position="126"/>
    </location>
</feature>
<dbReference type="EMBL" id="BOPA01000023">
    <property type="protein sequence ID" value="GIJ16801.1"/>
    <property type="molecule type" value="Genomic_DNA"/>
</dbReference>
<evidence type="ECO:0000313" key="3">
    <source>
        <dbReference type="Proteomes" id="UP000647860"/>
    </source>
</evidence>
<feature type="compositionally biased region" description="Low complexity" evidence="1">
    <location>
        <begin position="224"/>
        <end position="239"/>
    </location>
</feature>
<name>A0ABQ4IFW2_9ACTN</name>
<feature type="compositionally biased region" description="Basic and acidic residues" evidence="1">
    <location>
        <begin position="213"/>
        <end position="223"/>
    </location>
</feature>
<accession>A0ABQ4IFW2</accession>
<feature type="compositionally biased region" description="Gly residues" evidence="1">
    <location>
        <begin position="302"/>
        <end position="315"/>
    </location>
</feature>
<organism evidence="2 3">
    <name type="scientific">Micromonospora gifhornensis</name>
    <dbReference type="NCBI Taxonomy" id="84594"/>
    <lineage>
        <taxon>Bacteria</taxon>
        <taxon>Bacillati</taxon>
        <taxon>Actinomycetota</taxon>
        <taxon>Actinomycetes</taxon>
        <taxon>Micromonosporales</taxon>
        <taxon>Micromonosporaceae</taxon>
        <taxon>Micromonospora</taxon>
    </lineage>
</organism>
<feature type="compositionally biased region" description="Basic and acidic residues" evidence="1">
    <location>
        <begin position="491"/>
        <end position="506"/>
    </location>
</feature>
<feature type="compositionally biased region" description="Basic and acidic residues" evidence="1">
    <location>
        <begin position="49"/>
        <end position="59"/>
    </location>
</feature>
<feature type="region of interest" description="Disordered" evidence="1">
    <location>
        <begin position="23"/>
        <end position="506"/>
    </location>
</feature>
<gene>
    <name evidence="2" type="ORF">Vgi01_34850</name>
</gene>
<sequence length="506" mass="52268">MPRRRPLSRLADLLRSAAQAVDRVAGPAVASPVTGPAPDATASPRRPGRPPEHWLRVVEAHAPGLLRDLPPDEPSPATAAPAYDGPDHGDAAVSLHAPTTAEGGPYTAPGYTSTDPFALLQPTQRPLSGYRTPGGAWSEAEQRGVGEVVRAAEPHGSPQTAVGPGESPRAVVRLGESLRDVVRPGESPQAVVRPGGSARAVRPGEFGRVGPDGIERSTPRDGDAVPAYSAAGTAAADGPRPADEDDEDTATPRRLGGPDAGWSHPTPRLPAPGRRVRAAGGLSSNRARLRDAGQPGAVPGPGRNGSGGWGGGDPARGGRWLRAVDAGRTADDTHPEASGPPTGYGSSRPTADDEADRTPMSGHPRRPTDGHGYPGRLTDGPAPGSRVIGGRELTGRPTTGYERTGSPTVRYRPGGRAVAGDGLWPAGGIPAGVDQTTDGKQFTGGEWAGGGGGRWPDLDPSGWSDRRRVDGPWPRLPDDAPLWSVAEVSGDDGRHLRRLDREQAGD</sequence>
<protein>
    <submittedName>
        <fullName evidence="2">Uncharacterized protein</fullName>
    </submittedName>
</protein>
<dbReference type="Proteomes" id="UP000647860">
    <property type="component" value="Unassembled WGS sequence"/>
</dbReference>